<dbReference type="RefSeq" id="WP_110564767.1">
    <property type="nucleotide sequence ID" value="NZ_PYBV01000021.1"/>
</dbReference>
<name>A0A318NIM5_9ACTN</name>
<evidence type="ECO:0000313" key="2">
    <source>
        <dbReference type="EMBL" id="PYC68815.1"/>
    </source>
</evidence>
<comment type="caution">
    <text evidence="2">The sequence shown here is derived from an EMBL/GenBank/DDBJ whole genome shotgun (WGS) entry which is preliminary data.</text>
</comment>
<evidence type="ECO:0000256" key="1">
    <source>
        <dbReference type="SAM" id="Phobius"/>
    </source>
</evidence>
<evidence type="ECO:0000313" key="3">
    <source>
        <dbReference type="Proteomes" id="UP000248333"/>
    </source>
</evidence>
<keyword evidence="1" id="KW-0472">Membrane</keyword>
<dbReference type="AlphaFoldDB" id="A0A318NIM5"/>
<keyword evidence="1" id="KW-0812">Transmembrane</keyword>
<sequence>MIRYEFLMQIRKRSLWITTAILAVVMPLLQGNRGPSSLPDDMSARAVMGTWAFLFSILLPIGFGTVLADRLVRDRRLGIVGLLDSLPVGPGARVLRRYVGSVAATAVPGLAIMMAAAVFELATGRHDPALLLWAPIAFALVMLPGLAFIAAFALVAPLVVTAPLFRVLFVGYWFWGNMLPTNFLPSLTGSLIAPIGDYPASWLTGERMLWAGDDGWLGFLRPDVTGATAALSIALLLLVALVPLAASGPLLARRRVAG</sequence>
<feature type="transmembrane region" description="Helical" evidence="1">
    <location>
        <begin position="98"/>
        <end position="119"/>
    </location>
</feature>
<feature type="transmembrane region" description="Helical" evidence="1">
    <location>
        <begin position="47"/>
        <end position="68"/>
    </location>
</feature>
<feature type="transmembrane region" description="Helical" evidence="1">
    <location>
        <begin position="158"/>
        <end position="175"/>
    </location>
</feature>
<gene>
    <name evidence="2" type="ORF">C7C45_17700</name>
</gene>
<keyword evidence="3" id="KW-1185">Reference proteome</keyword>
<feature type="transmembrane region" description="Helical" evidence="1">
    <location>
        <begin position="131"/>
        <end position="151"/>
    </location>
</feature>
<keyword evidence="1" id="KW-1133">Transmembrane helix</keyword>
<dbReference type="OrthoDB" id="4094798at2"/>
<accession>A0A318NIM5</accession>
<reference evidence="2 3" key="1">
    <citation type="submission" date="2018-03" db="EMBL/GenBank/DDBJ databases">
        <title>Bioinformatic expansion and discovery of thiopeptide antibiotics.</title>
        <authorList>
            <person name="Schwalen C.J."/>
            <person name="Hudson G.A."/>
            <person name="Mitchell D.A."/>
        </authorList>
    </citation>
    <scope>NUCLEOTIDE SEQUENCE [LARGE SCALE GENOMIC DNA]</scope>
    <source>
        <strain evidence="2 3">NRRL 8041</strain>
    </source>
</reference>
<protein>
    <submittedName>
        <fullName evidence="2">Uncharacterized protein</fullName>
    </submittedName>
</protein>
<dbReference type="EMBL" id="PYBV01000021">
    <property type="protein sequence ID" value="PYC68815.1"/>
    <property type="molecule type" value="Genomic_DNA"/>
</dbReference>
<feature type="transmembrane region" description="Helical" evidence="1">
    <location>
        <begin position="229"/>
        <end position="252"/>
    </location>
</feature>
<organism evidence="2 3">
    <name type="scientific">Micromonospora arborensis</name>
    <dbReference type="NCBI Taxonomy" id="2116518"/>
    <lineage>
        <taxon>Bacteria</taxon>
        <taxon>Bacillati</taxon>
        <taxon>Actinomycetota</taxon>
        <taxon>Actinomycetes</taxon>
        <taxon>Micromonosporales</taxon>
        <taxon>Micromonosporaceae</taxon>
        <taxon>Micromonospora</taxon>
    </lineage>
</organism>
<proteinExistence type="predicted"/>
<dbReference type="Proteomes" id="UP000248333">
    <property type="component" value="Unassembled WGS sequence"/>
</dbReference>